<dbReference type="InterPro" id="IPR012074">
    <property type="entry name" value="GAF_ANTAR"/>
</dbReference>
<protein>
    <submittedName>
        <fullName evidence="5">GAF domain-containing protein</fullName>
    </submittedName>
</protein>
<gene>
    <name evidence="5" type="ORF">C8D89_12411</name>
</gene>
<dbReference type="PROSITE" id="PS50921">
    <property type="entry name" value="ANTAR"/>
    <property type="match status" value="1"/>
</dbReference>
<accession>A0A2U1EC01</accession>
<dbReference type="Pfam" id="PF13185">
    <property type="entry name" value="GAF_2"/>
    <property type="match status" value="1"/>
</dbReference>
<dbReference type="Gene3D" id="3.30.450.40">
    <property type="match status" value="1"/>
</dbReference>
<feature type="domain" description="ANTAR" evidence="4">
    <location>
        <begin position="186"/>
        <end position="246"/>
    </location>
</feature>
<dbReference type="EMBL" id="QEKW01000024">
    <property type="protein sequence ID" value="PVY97474.1"/>
    <property type="molecule type" value="Genomic_DNA"/>
</dbReference>
<organism evidence="5 6">
    <name type="scientific">Actinomycetospora cinnamomea</name>
    <dbReference type="NCBI Taxonomy" id="663609"/>
    <lineage>
        <taxon>Bacteria</taxon>
        <taxon>Bacillati</taxon>
        <taxon>Actinomycetota</taxon>
        <taxon>Actinomycetes</taxon>
        <taxon>Pseudonocardiales</taxon>
        <taxon>Pseudonocardiaceae</taxon>
        <taxon>Actinomycetospora</taxon>
    </lineage>
</organism>
<dbReference type="Proteomes" id="UP000245639">
    <property type="component" value="Unassembled WGS sequence"/>
</dbReference>
<keyword evidence="1" id="KW-0805">Transcription regulation</keyword>
<evidence type="ECO:0000259" key="4">
    <source>
        <dbReference type="PROSITE" id="PS50921"/>
    </source>
</evidence>
<dbReference type="AlphaFoldDB" id="A0A2U1EC01"/>
<feature type="region of interest" description="Disordered" evidence="3">
    <location>
        <begin position="1"/>
        <end position="23"/>
    </location>
</feature>
<dbReference type="SMART" id="SM01012">
    <property type="entry name" value="ANTAR"/>
    <property type="match status" value="1"/>
</dbReference>
<dbReference type="RefSeq" id="WP_116711059.1">
    <property type="nucleotide sequence ID" value="NZ_QEKW01000024.1"/>
</dbReference>
<name>A0A2U1EC01_9PSEU</name>
<dbReference type="InterPro" id="IPR029016">
    <property type="entry name" value="GAF-like_dom_sf"/>
</dbReference>
<evidence type="ECO:0000313" key="6">
    <source>
        <dbReference type="Proteomes" id="UP000245639"/>
    </source>
</evidence>
<reference evidence="5 6" key="1">
    <citation type="submission" date="2018-04" db="EMBL/GenBank/DDBJ databases">
        <title>Genomic Encyclopedia of Type Strains, Phase IV (KMG-IV): sequencing the most valuable type-strain genomes for metagenomic binning, comparative biology and taxonomic classification.</title>
        <authorList>
            <person name="Goeker M."/>
        </authorList>
    </citation>
    <scope>NUCLEOTIDE SEQUENCE [LARGE SCALE GENOMIC DNA]</scope>
    <source>
        <strain evidence="5 6">DSM 45771</strain>
    </source>
</reference>
<dbReference type="OrthoDB" id="4929862at2"/>
<keyword evidence="2" id="KW-0804">Transcription</keyword>
<dbReference type="SUPFAM" id="SSF55781">
    <property type="entry name" value="GAF domain-like"/>
    <property type="match status" value="1"/>
</dbReference>
<evidence type="ECO:0000313" key="5">
    <source>
        <dbReference type="EMBL" id="PVY97474.1"/>
    </source>
</evidence>
<keyword evidence="6" id="KW-1185">Reference proteome</keyword>
<dbReference type="GO" id="GO:0003723">
    <property type="term" value="F:RNA binding"/>
    <property type="evidence" value="ECO:0007669"/>
    <property type="project" value="InterPro"/>
</dbReference>
<evidence type="ECO:0000256" key="2">
    <source>
        <dbReference type="ARBA" id="ARBA00023163"/>
    </source>
</evidence>
<dbReference type="PIRSF" id="PIRSF036625">
    <property type="entry name" value="GAF_ANTAR"/>
    <property type="match status" value="1"/>
</dbReference>
<dbReference type="InterPro" id="IPR005561">
    <property type="entry name" value="ANTAR"/>
</dbReference>
<dbReference type="Pfam" id="PF03861">
    <property type="entry name" value="ANTAR"/>
    <property type="match status" value="1"/>
</dbReference>
<evidence type="ECO:0000256" key="3">
    <source>
        <dbReference type="SAM" id="MobiDB-lite"/>
    </source>
</evidence>
<evidence type="ECO:0000256" key="1">
    <source>
        <dbReference type="ARBA" id="ARBA00023015"/>
    </source>
</evidence>
<dbReference type="Gene3D" id="1.10.10.10">
    <property type="entry name" value="Winged helix-like DNA-binding domain superfamily/Winged helix DNA-binding domain"/>
    <property type="match status" value="1"/>
</dbReference>
<dbReference type="InterPro" id="IPR003018">
    <property type="entry name" value="GAF"/>
</dbReference>
<comment type="caution">
    <text evidence="5">The sequence shown here is derived from an EMBL/GenBank/DDBJ whole genome shotgun (WGS) entry which is preliminary data.</text>
</comment>
<sequence length="251" mass="26254">MPAVGDQPAIPGRDARPPAPADRGLNAVAGLLERLADSPGDADAADRVVWAAAEQALPALTGVAGCGVTVLRHGVPESIARDLARFTRLEDVQYAAAEGPVVQALREHRVITADRTAARTWPAYASCADELGVRSCLVVPLSADGRALGSLNLYATDPDADLCAAQPAARLAADLASTALASQLRHAASVKLADELRTALESRAVIEQAKGLLMARGHDDAEAFAVLRRMSQNHNIKLREVAALVVDLARS</sequence>
<dbReference type="InterPro" id="IPR036388">
    <property type="entry name" value="WH-like_DNA-bd_sf"/>
</dbReference>
<proteinExistence type="predicted"/>